<dbReference type="KEGG" id="vg:13455408"/>
<evidence type="ECO:0000313" key="2">
    <source>
        <dbReference type="Proteomes" id="UP000007817"/>
    </source>
</evidence>
<sequence>MKTELKLLHVIIPLLTAYLEYTCVNPWMPPERRIWVYRRTVDHAAITLL</sequence>
<protein>
    <submittedName>
        <fullName evidence="1">Uncharacterized protein</fullName>
    </submittedName>
</protein>
<organism evidence="1 2">
    <name type="scientific">Burkholderia phage DC1</name>
    <dbReference type="NCBI Taxonomy" id="2881398"/>
    <lineage>
        <taxon>Viruses</taxon>
        <taxon>Duplodnaviria</taxon>
        <taxon>Heunggongvirae</taxon>
        <taxon>Uroviricota</taxon>
        <taxon>Caudoviricetes</taxon>
        <taxon>Lessievirus</taxon>
        <taxon>Lessievirus DC1</taxon>
    </lineage>
</organism>
<dbReference type="Proteomes" id="UP000007817">
    <property type="component" value="Segment"/>
</dbReference>
<dbReference type="EMBL" id="JN662425">
    <property type="protein sequence ID" value="AEZ50853.1"/>
    <property type="molecule type" value="Genomic_DNA"/>
</dbReference>
<reference evidence="1 2" key="1">
    <citation type="journal article" date="2012" name="Appl. Environ. Microbiol.">
        <title>Characterization of DC1, a broad-host-range Bcep22-like podovirus.</title>
        <authorList>
            <person name="Lynch K.H."/>
            <person name="Stothard P."/>
            <person name="Dennis J.J."/>
        </authorList>
    </citation>
    <scope>NUCLEOTIDE SEQUENCE [LARGE SCALE GENOMIC DNA]</scope>
</reference>
<dbReference type="OrthoDB" id="28350at10239"/>
<evidence type="ECO:0000313" key="1">
    <source>
        <dbReference type="EMBL" id="AEZ50853.1"/>
    </source>
</evidence>
<dbReference type="GeneID" id="13455408"/>
<proteinExistence type="predicted"/>
<accession>I6NW24</accession>
<dbReference type="RefSeq" id="YP_006589965.1">
    <property type="nucleotide sequence ID" value="NC_018452.1"/>
</dbReference>
<keyword evidence="2" id="KW-1185">Reference proteome</keyword>
<gene>
    <name evidence="1" type="ORF">DC1_00035</name>
</gene>
<name>I6NW24_9CAUD</name>